<feature type="region of interest" description="Disordered" evidence="1">
    <location>
        <begin position="1"/>
        <end position="39"/>
    </location>
</feature>
<evidence type="ECO:0000313" key="2">
    <source>
        <dbReference type="EMBL" id="GMN45612.1"/>
    </source>
</evidence>
<evidence type="ECO:0000256" key="1">
    <source>
        <dbReference type="SAM" id="MobiDB-lite"/>
    </source>
</evidence>
<accession>A0AA88D8E9</accession>
<dbReference type="Proteomes" id="UP001187192">
    <property type="component" value="Unassembled WGS sequence"/>
</dbReference>
<organism evidence="2 3">
    <name type="scientific">Ficus carica</name>
    <name type="common">Common fig</name>
    <dbReference type="NCBI Taxonomy" id="3494"/>
    <lineage>
        <taxon>Eukaryota</taxon>
        <taxon>Viridiplantae</taxon>
        <taxon>Streptophyta</taxon>
        <taxon>Embryophyta</taxon>
        <taxon>Tracheophyta</taxon>
        <taxon>Spermatophyta</taxon>
        <taxon>Magnoliopsida</taxon>
        <taxon>eudicotyledons</taxon>
        <taxon>Gunneridae</taxon>
        <taxon>Pentapetalae</taxon>
        <taxon>rosids</taxon>
        <taxon>fabids</taxon>
        <taxon>Rosales</taxon>
        <taxon>Moraceae</taxon>
        <taxon>Ficeae</taxon>
        <taxon>Ficus</taxon>
    </lineage>
</organism>
<keyword evidence="3" id="KW-1185">Reference proteome</keyword>
<evidence type="ECO:0000313" key="3">
    <source>
        <dbReference type="Proteomes" id="UP001187192"/>
    </source>
</evidence>
<proteinExistence type="predicted"/>
<dbReference type="EMBL" id="BTGU01000021">
    <property type="protein sequence ID" value="GMN45612.1"/>
    <property type="molecule type" value="Genomic_DNA"/>
</dbReference>
<dbReference type="AlphaFoldDB" id="A0AA88D8E9"/>
<sequence length="39" mass="4021">MEPTVNANALWIPGGSRSAGSTADACSRGPTVGVPRHHY</sequence>
<name>A0AA88D8E9_FICCA</name>
<gene>
    <name evidence="2" type="ORF">TIFTF001_014811</name>
</gene>
<comment type="caution">
    <text evidence="2">The sequence shown here is derived from an EMBL/GenBank/DDBJ whole genome shotgun (WGS) entry which is preliminary data.</text>
</comment>
<protein>
    <submittedName>
        <fullName evidence="2">Uncharacterized protein</fullName>
    </submittedName>
</protein>
<reference evidence="2" key="1">
    <citation type="submission" date="2023-07" db="EMBL/GenBank/DDBJ databases">
        <title>draft genome sequence of fig (Ficus carica).</title>
        <authorList>
            <person name="Takahashi T."/>
            <person name="Nishimura K."/>
        </authorList>
    </citation>
    <scope>NUCLEOTIDE SEQUENCE</scope>
</reference>